<feature type="transmembrane region" description="Helical" evidence="1">
    <location>
        <begin position="101"/>
        <end position="124"/>
    </location>
</feature>
<feature type="transmembrane region" description="Helical" evidence="1">
    <location>
        <begin position="6"/>
        <end position="25"/>
    </location>
</feature>
<keyword evidence="1" id="KW-1133">Transmembrane helix</keyword>
<proteinExistence type="predicted"/>
<evidence type="ECO:0000313" key="2">
    <source>
        <dbReference type="EMBL" id="QJW95120.1"/>
    </source>
</evidence>
<feature type="transmembrane region" description="Helical" evidence="1">
    <location>
        <begin position="71"/>
        <end position="89"/>
    </location>
</feature>
<evidence type="ECO:0000256" key="1">
    <source>
        <dbReference type="SAM" id="Phobius"/>
    </source>
</evidence>
<dbReference type="EMBL" id="CP053452">
    <property type="protein sequence ID" value="QJW95120.1"/>
    <property type="molecule type" value="Genomic_DNA"/>
</dbReference>
<name>A0A6M5YP19_9BACT</name>
<dbReference type="KEGG" id="ftj:FTUN_2659"/>
<evidence type="ECO:0000313" key="3">
    <source>
        <dbReference type="Proteomes" id="UP000503447"/>
    </source>
</evidence>
<dbReference type="Proteomes" id="UP000503447">
    <property type="component" value="Chromosome"/>
</dbReference>
<keyword evidence="1" id="KW-0812">Transmembrane</keyword>
<accession>A0A6M5YP19</accession>
<dbReference type="AlphaFoldDB" id="A0A6M5YP19"/>
<reference evidence="3" key="1">
    <citation type="submission" date="2020-05" db="EMBL/GenBank/DDBJ databases">
        <title>Frigoriglobus tundricola gen. nov., sp. nov., a psychrotolerant cellulolytic planctomycete of the family Gemmataceae with two divergent copies of 16S rRNA gene.</title>
        <authorList>
            <person name="Kulichevskaya I.S."/>
            <person name="Ivanova A.A."/>
            <person name="Naumoff D.G."/>
            <person name="Beletsky A.V."/>
            <person name="Rijpstra W.I.C."/>
            <person name="Sinninghe Damste J.S."/>
            <person name="Mardanov A.V."/>
            <person name="Ravin N.V."/>
            <person name="Dedysh S.N."/>
        </authorList>
    </citation>
    <scope>NUCLEOTIDE SEQUENCE [LARGE SCALE GENOMIC DNA]</scope>
    <source>
        <strain evidence="3">PL17</strain>
    </source>
</reference>
<evidence type="ECO:0008006" key="4">
    <source>
        <dbReference type="Google" id="ProtNLM"/>
    </source>
</evidence>
<sequence length="129" mass="14015">MFWAVLVARVLVGLPVFVFGLNHFLNFMPMPAMTLPPAAMKFMEALNESNYMTVVKVLEVVGGALVLSGRLVSLGLVLITPVAVNIALWDVVLVKQPGLGVVLTALCFFLVWAYRSHFAGVFAVKPRIG</sequence>
<organism evidence="2 3">
    <name type="scientific">Frigoriglobus tundricola</name>
    <dbReference type="NCBI Taxonomy" id="2774151"/>
    <lineage>
        <taxon>Bacteria</taxon>
        <taxon>Pseudomonadati</taxon>
        <taxon>Planctomycetota</taxon>
        <taxon>Planctomycetia</taxon>
        <taxon>Gemmatales</taxon>
        <taxon>Gemmataceae</taxon>
        <taxon>Frigoriglobus</taxon>
    </lineage>
</organism>
<dbReference type="RefSeq" id="WP_171470978.1">
    <property type="nucleotide sequence ID" value="NZ_CP053452.2"/>
</dbReference>
<gene>
    <name evidence="2" type="ORF">FTUN_2659</name>
</gene>
<keyword evidence="1" id="KW-0472">Membrane</keyword>
<protein>
    <recommendedName>
        <fullName evidence="4">DoxX family protein</fullName>
    </recommendedName>
</protein>
<keyword evidence="3" id="KW-1185">Reference proteome</keyword>